<comment type="caution">
    <text evidence="2">The sequence shown here is derived from an EMBL/GenBank/DDBJ whole genome shotgun (WGS) entry which is preliminary data.</text>
</comment>
<feature type="region of interest" description="Disordered" evidence="1">
    <location>
        <begin position="38"/>
        <end position="114"/>
    </location>
</feature>
<dbReference type="Proteomes" id="UP001501638">
    <property type="component" value="Unassembled WGS sequence"/>
</dbReference>
<dbReference type="EMBL" id="BAAASZ010000018">
    <property type="protein sequence ID" value="GAA2439305.1"/>
    <property type="molecule type" value="Genomic_DNA"/>
</dbReference>
<evidence type="ECO:0000313" key="2">
    <source>
        <dbReference type="EMBL" id="GAA2439305.1"/>
    </source>
</evidence>
<name>A0ABN3JVY4_9ACTN</name>
<protein>
    <submittedName>
        <fullName evidence="2">Uncharacterized protein</fullName>
    </submittedName>
</protein>
<keyword evidence="3" id="KW-1185">Reference proteome</keyword>
<sequence>MVAVPDHIGRCQDWPGDADGHAFAGQAAVPLQPELSLEGVVHGLDGPRTDFGSGSPGRDSSRSNEGRSEATPCLAALRRGGVGNPHGVEPEGRVGGAFPDDAFGQVGRSFYADQ</sequence>
<reference evidence="2 3" key="1">
    <citation type="journal article" date="2019" name="Int. J. Syst. Evol. Microbiol.">
        <title>The Global Catalogue of Microorganisms (GCM) 10K type strain sequencing project: providing services to taxonomists for standard genome sequencing and annotation.</title>
        <authorList>
            <consortium name="The Broad Institute Genomics Platform"/>
            <consortium name="The Broad Institute Genome Sequencing Center for Infectious Disease"/>
            <person name="Wu L."/>
            <person name="Ma J."/>
        </authorList>
    </citation>
    <scope>NUCLEOTIDE SEQUENCE [LARGE SCALE GENOMIC DNA]</scope>
    <source>
        <strain evidence="2 3">JCM 6305</strain>
    </source>
</reference>
<feature type="region of interest" description="Disordered" evidence="1">
    <location>
        <begin position="1"/>
        <end position="20"/>
    </location>
</feature>
<evidence type="ECO:0000313" key="3">
    <source>
        <dbReference type="Proteomes" id="UP001501638"/>
    </source>
</evidence>
<evidence type="ECO:0000256" key="1">
    <source>
        <dbReference type="SAM" id="MobiDB-lite"/>
    </source>
</evidence>
<feature type="compositionally biased region" description="Basic and acidic residues" evidence="1">
    <location>
        <begin position="59"/>
        <end position="68"/>
    </location>
</feature>
<organism evidence="2 3">
    <name type="scientific">Streptomyces macrosporus</name>
    <dbReference type="NCBI Taxonomy" id="44032"/>
    <lineage>
        <taxon>Bacteria</taxon>
        <taxon>Bacillati</taxon>
        <taxon>Actinomycetota</taxon>
        <taxon>Actinomycetes</taxon>
        <taxon>Kitasatosporales</taxon>
        <taxon>Streptomycetaceae</taxon>
        <taxon>Streptomyces</taxon>
    </lineage>
</organism>
<proteinExistence type="predicted"/>
<gene>
    <name evidence="2" type="ORF">GCM10010405_23310</name>
</gene>
<accession>A0ABN3JVY4</accession>